<proteinExistence type="predicted"/>
<organism evidence="1 2">
    <name type="scientific">Escherichia coli</name>
    <dbReference type="NCBI Taxonomy" id="562"/>
    <lineage>
        <taxon>Bacteria</taxon>
        <taxon>Pseudomonadati</taxon>
        <taxon>Pseudomonadota</taxon>
        <taxon>Gammaproteobacteria</taxon>
        <taxon>Enterobacterales</taxon>
        <taxon>Enterobacteriaceae</taxon>
        <taxon>Escherichia</taxon>
    </lineage>
</organism>
<gene>
    <name evidence="1" type="ORF">GP979_26555</name>
</gene>
<reference evidence="1 2" key="1">
    <citation type="submission" date="2019-12" db="EMBL/GenBank/DDBJ databases">
        <title>Enteriobacteria Tanzani isolates_8377-8380.</title>
        <authorList>
            <person name="Subbiah M."/>
            <person name="Call D."/>
        </authorList>
    </citation>
    <scope>NUCLEOTIDE SEQUENCE [LARGE SCALE GENOMIC DNA]</scope>
    <source>
        <strain evidence="1 2">8379wE6</strain>
    </source>
</reference>
<evidence type="ECO:0000313" key="2">
    <source>
        <dbReference type="Proteomes" id="UP000436482"/>
    </source>
</evidence>
<dbReference type="Proteomes" id="UP000436482">
    <property type="component" value="Unassembled WGS sequence"/>
</dbReference>
<dbReference type="Pfam" id="PF10897">
    <property type="entry name" value="DUF2713"/>
    <property type="match status" value="1"/>
</dbReference>
<name>A0A6N8NNP3_ECOLX</name>
<dbReference type="AlphaFoldDB" id="A0A6N8NNP3"/>
<dbReference type="EMBL" id="WTQQ01001126">
    <property type="protein sequence ID" value="MWR91797.1"/>
    <property type="molecule type" value="Genomic_DNA"/>
</dbReference>
<accession>A0A6N8NNP3</accession>
<evidence type="ECO:0000313" key="1">
    <source>
        <dbReference type="EMBL" id="MWR91797.1"/>
    </source>
</evidence>
<dbReference type="InterPro" id="IPR020404">
    <property type="entry name" value="DUF2713"/>
</dbReference>
<protein>
    <submittedName>
        <fullName evidence="1">DUF2713 family protein</fullName>
    </submittedName>
</protein>
<sequence length="107" mass="12196">MWVNKYIDDCTDEDLNDRDFIASVVDRAIFHFAINSICNLGDNKDAMPIEQCTFDVETKNDLPSTVQLFYEESKDNEPLANIHFQAIGSGFLTFVNACQEHDDNSLK</sequence>
<feature type="non-terminal residue" evidence="1">
    <location>
        <position position="107"/>
    </location>
</feature>
<comment type="caution">
    <text evidence="1">The sequence shown here is derived from an EMBL/GenBank/DDBJ whole genome shotgun (WGS) entry which is preliminary data.</text>
</comment>